<organism evidence="2 3">
    <name type="scientific">Kingdonia uniflora</name>
    <dbReference type="NCBI Taxonomy" id="39325"/>
    <lineage>
        <taxon>Eukaryota</taxon>
        <taxon>Viridiplantae</taxon>
        <taxon>Streptophyta</taxon>
        <taxon>Embryophyta</taxon>
        <taxon>Tracheophyta</taxon>
        <taxon>Spermatophyta</taxon>
        <taxon>Magnoliopsida</taxon>
        <taxon>Ranunculales</taxon>
        <taxon>Circaeasteraceae</taxon>
        <taxon>Kingdonia</taxon>
    </lineage>
</organism>
<feature type="non-terminal residue" evidence="2">
    <location>
        <position position="1"/>
    </location>
</feature>
<dbReference type="Proteomes" id="UP000541444">
    <property type="component" value="Unassembled WGS sequence"/>
</dbReference>
<dbReference type="EMBL" id="JACGCM010001848">
    <property type="protein sequence ID" value="KAF6148368.1"/>
    <property type="molecule type" value="Genomic_DNA"/>
</dbReference>
<dbReference type="AlphaFoldDB" id="A0A7J7M0Q9"/>
<gene>
    <name evidence="2" type="ORF">GIB67_025587</name>
</gene>
<protein>
    <submittedName>
        <fullName evidence="2">Uncharacterized protein</fullName>
    </submittedName>
</protein>
<proteinExistence type="predicted"/>
<reference evidence="2 3" key="1">
    <citation type="journal article" date="2020" name="IScience">
        <title>Genome Sequencing of the Endangered Kingdonia uniflora (Circaeasteraceae, Ranunculales) Reveals Potential Mechanisms of Evolutionary Specialization.</title>
        <authorList>
            <person name="Sun Y."/>
            <person name="Deng T."/>
            <person name="Zhang A."/>
            <person name="Moore M.J."/>
            <person name="Landis J.B."/>
            <person name="Lin N."/>
            <person name="Zhang H."/>
            <person name="Zhang X."/>
            <person name="Huang J."/>
            <person name="Zhang X."/>
            <person name="Sun H."/>
            <person name="Wang H."/>
        </authorList>
    </citation>
    <scope>NUCLEOTIDE SEQUENCE [LARGE SCALE GENOMIC DNA]</scope>
    <source>
        <strain evidence="2">TB1705</strain>
        <tissue evidence="2">Leaf</tissue>
    </source>
</reference>
<feature type="compositionally biased region" description="Polar residues" evidence="1">
    <location>
        <begin position="1"/>
        <end position="11"/>
    </location>
</feature>
<accession>A0A7J7M0Q9</accession>
<evidence type="ECO:0000313" key="2">
    <source>
        <dbReference type="EMBL" id="KAF6148368.1"/>
    </source>
</evidence>
<sequence length="94" mass="11230">MRTSTFRSTATMFFDEAPKRRQHRINNRLNKNNNFKQIEYQQTKPQITDRIPTVRETHNAFYRSIYVLDHHSHEELPISVIGQIQQGQAQQISF</sequence>
<feature type="region of interest" description="Disordered" evidence="1">
    <location>
        <begin position="1"/>
        <end position="22"/>
    </location>
</feature>
<evidence type="ECO:0000313" key="3">
    <source>
        <dbReference type="Proteomes" id="UP000541444"/>
    </source>
</evidence>
<comment type="caution">
    <text evidence="2">The sequence shown here is derived from an EMBL/GenBank/DDBJ whole genome shotgun (WGS) entry which is preliminary data.</text>
</comment>
<evidence type="ECO:0000256" key="1">
    <source>
        <dbReference type="SAM" id="MobiDB-lite"/>
    </source>
</evidence>
<name>A0A7J7M0Q9_9MAGN</name>
<keyword evidence="3" id="KW-1185">Reference proteome</keyword>